<dbReference type="GO" id="GO:0070181">
    <property type="term" value="F:small ribosomal subunit rRNA binding"/>
    <property type="evidence" value="ECO:0007669"/>
    <property type="project" value="TreeGrafter"/>
</dbReference>
<dbReference type="SUPFAM" id="SSF54995">
    <property type="entry name" value="Ribosomal protein S6"/>
    <property type="match status" value="1"/>
</dbReference>
<dbReference type="PANTHER" id="PTHR21011">
    <property type="entry name" value="MITOCHONDRIAL 28S RIBOSOMAL PROTEIN S6"/>
    <property type="match status" value="1"/>
</dbReference>
<dbReference type="Pfam" id="PF01250">
    <property type="entry name" value="Ribosomal_S6"/>
    <property type="match status" value="1"/>
</dbReference>
<keyword evidence="3 4" id="KW-0689">Ribosomal protein</keyword>
<dbReference type="NCBIfam" id="TIGR00166">
    <property type="entry name" value="S6"/>
    <property type="match status" value="1"/>
</dbReference>
<evidence type="ECO:0000256" key="3">
    <source>
        <dbReference type="HAMAP-Rule" id="MF_00360"/>
    </source>
</evidence>
<organism evidence="4 5">
    <name type="scientific">Candidatus Woesebacteria bacterium RIFCSPLOWO2_01_FULL_39_10b</name>
    <dbReference type="NCBI Taxonomy" id="1802517"/>
    <lineage>
        <taxon>Bacteria</taxon>
        <taxon>Candidatus Woeseibacteriota</taxon>
    </lineage>
</organism>
<dbReference type="CDD" id="cd00473">
    <property type="entry name" value="bS6"/>
    <property type="match status" value="1"/>
</dbReference>
<dbReference type="STRING" id="1802517.A2892_00030"/>
<dbReference type="GO" id="GO:1990904">
    <property type="term" value="C:ribonucleoprotein complex"/>
    <property type="evidence" value="ECO:0007669"/>
    <property type="project" value="UniProtKB-KW"/>
</dbReference>
<dbReference type="PANTHER" id="PTHR21011:SF1">
    <property type="entry name" value="SMALL RIBOSOMAL SUBUNIT PROTEIN BS6M"/>
    <property type="match status" value="1"/>
</dbReference>
<dbReference type="GO" id="GO:0006412">
    <property type="term" value="P:translation"/>
    <property type="evidence" value="ECO:0007669"/>
    <property type="project" value="UniProtKB-UniRule"/>
</dbReference>
<dbReference type="GO" id="GO:0005737">
    <property type="term" value="C:cytoplasm"/>
    <property type="evidence" value="ECO:0007669"/>
    <property type="project" value="UniProtKB-ARBA"/>
</dbReference>
<dbReference type="HAMAP" id="MF_00360">
    <property type="entry name" value="Ribosomal_bS6"/>
    <property type="match status" value="1"/>
</dbReference>
<protein>
    <recommendedName>
        <fullName evidence="2 3">Small ribosomal subunit protein bS6</fullName>
    </recommendedName>
</protein>
<evidence type="ECO:0000313" key="5">
    <source>
        <dbReference type="Proteomes" id="UP000176404"/>
    </source>
</evidence>
<reference evidence="4 5" key="1">
    <citation type="journal article" date="2016" name="Nat. Commun.">
        <title>Thousands of microbial genomes shed light on interconnected biogeochemical processes in an aquifer system.</title>
        <authorList>
            <person name="Anantharaman K."/>
            <person name="Brown C.T."/>
            <person name="Hug L.A."/>
            <person name="Sharon I."/>
            <person name="Castelle C.J."/>
            <person name="Probst A.J."/>
            <person name="Thomas B.C."/>
            <person name="Singh A."/>
            <person name="Wilkins M.J."/>
            <person name="Karaoz U."/>
            <person name="Brodie E.L."/>
            <person name="Williams K.H."/>
            <person name="Hubbard S.S."/>
            <person name="Banfield J.F."/>
        </authorList>
    </citation>
    <scope>NUCLEOTIDE SEQUENCE [LARGE SCALE GENOMIC DNA]</scope>
</reference>
<comment type="similarity">
    <text evidence="1 3">Belongs to the bacterial ribosomal protein bS6 family.</text>
</comment>
<gene>
    <name evidence="3" type="primary">rpsF</name>
    <name evidence="4" type="ORF">A2892_00030</name>
</gene>
<keyword evidence="3" id="KW-0699">rRNA-binding</keyword>
<accession>A0A1F8B8R1</accession>
<dbReference type="AlphaFoldDB" id="A0A1F8B8R1"/>
<dbReference type="GO" id="GO:0003735">
    <property type="term" value="F:structural constituent of ribosome"/>
    <property type="evidence" value="ECO:0007669"/>
    <property type="project" value="InterPro"/>
</dbReference>
<evidence type="ECO:0000256" key="1">
    <source>
        <dbReference type="ARBA" id="ARBA00009512"/>
    </source>
</evidence>
<evidence type="ECO:0000256" key="2">
    <source>
        <dbReference type="ARBA" id="ARBA00035294"/>
    </source>
</evidence>
<keyword evidence="3" id="KW-0687">Ribonucleoprotein</keyword>
<dbReference type="InterPro" id="IPR020814">
    <property type="entry name" value="Ribosomal_S6_plastid/chlpt"/>
</dbReference>
<dbReference type="InterPro" id="IPR000529">
    <property type="entry name" value="Ribosomal_bS6"/>
</dbReference>
<dbReference type="GO" id="GO:0005840">
    <property type="term" value="C:ribosome"/>
    <property type="evidence" value="ECO:0007669"/>
    <property type="project" value="UniProtKB-KW"/>
</dbReference>
<comment type="function">
    <text evidence="3">Binds together with bS18 to 16S ribosomal RNA.</text>
</comment>
<dbReference type="InterPro" id="IPR035980">
    <property type="entry name" value="Ribosomal_bS6_sf"/>
</dbReference>
<dbReference type="InterPro" id="IPR014717">
    <property type="entry name" value="Transl_elong_EF1B/ribsomal_bS6"/>
</dbReference>
<comment type="caution">
    <text evidence="4">The sequence shown here is derived from an EMBL/GenBank/DDBJ whole genome shotgun (WGS) entry which is preliminary data.</text>
</comment>
<dbReference type="Gene3D" id="3.30.70.60">
    <property type="match status" value="1"/>
</dbReference>
<dbReference type="EMBL" id="MGHD01000004">
    <property type="protein sequence ID" value="OGM60411.1"/>
    <property type="molecule type" value="Genomic_DNA"/>
</dbReference>
<proteinExistence type="inferred from homology"/>
<keyword evidence="3" id="KW-0694">RNA-binding</keyword>
<evidence type="ECO:0000313" key="4">
    <source>
        <dbReference type="EMBL" id="OGM60411.1"/>
    </source>
</evidence>
<sequence>MNAYELTVVLPGKITPAKKKQVLEKIESLIKTLKGKVKKIEEWGEIELAYTIKKNTTGFFLHFILELESKSGKILNSKFRLEEDIIRYLLIKGGDL</sequence>
<name>A0A1F8B8R1_9BACT</name>
<dbReference type="Proteomes" id="UP000176404">
    <property type="component" value="Unassembled WGS sequence"/>
</dbReference>